<feature type="domain" description="VWFA" evidence="4">
    <location>
        <begin position="1156"/>
        <end position="1332"/>
    </location>
</feature>
<protein>
    <submittedName>
        <fullName evidence="5 6">Uncharacterized protein</fullName>
    </submittedName>
</protein>
<feature type="domain" description="EGF-like" evidence="3">
    <location>
        <begin position="1339"/>
        <end position="1375"/>
    </location>
</feature>
<dbReference type="Pfam" id="PF00008">
    <property type="entry name" value="EGF"/>
    <property type="match status" value="1"/>
</dbReference>
<evidence type="ECO:0000256" key="1">
    <source>
        <dbReference type="ARBA" id="ARBA00023157"/>
    </source>
</evidence>
<dbReference type="PROSITE" id="PS00022">
    <property type="entry name" value="EGF_1"/>
    <property type="match status" value="2"/>
</dbReference>
<dbReference type="SMART" id="SM00179">
    <property type="entry name" value="EGF_CA"/>
    <property type="match status" value="2"/>
</dbReference>
<evidence type="ECO:0000313" key="5">
    <source>
        <dbReference type="EMBL" id="ELU16324.1"/>
    </source>
</evidence>
<dbReference type="InterPro" id="IPR036465">
    <property type="entry name" value="vWFA_dom_sf"/>
</dbReference>
<dbReference type="EMBL" id="AMQN01004318">
    <property type="status" value="NOT_ANNOTATED_CDS"/>
    <property type="molecule type" value="Genomic_DNA"/>
</dbReference>
<reference evidence="7" key="1">
    <citation type="submission" date="2012-12" db="EMBL/GenBank/DDBJ databases">
        <authorList>
            <person name="Hellsten U."/>
            <person name="Grimwood J."/>
            <person name="Chapman J.A."/>
            <person name="Shapiro H."/>
            <person name="Aerts A."/>
            <person name="Otillar R.P."/>
            <person name="Terry A.Y."/>
            <person name="Boore J.L."/>
            <person name="Simakov O."/>
            <person name="Marletaz F."/>
            <person name="Cho S.-J."/>
            <person name="Edsinger-Gonzales E."/>
            <person name="Havlak P."/>
            <person name="Kuo D.-H."/>
            <person name="Larsson T."/>
            <person name="Lv J."/>
            <person name="Arendt D."/>
            <person name="Savage R."/>
            <person name="Osoegawa K."/>
            <person name="de Jong P."/>
            <person name="Lindberg D.R."/>
            <person name="Seaver E.C."/>
            <person name="Weisblat D.A."/>
            <person name="Putnam N.H."/>
            <person name="Grigoriev I.V."/>
            <person name="Rokhsar D.S."/>
        </authorList>
    </citation>
    <scope>NUCLEOTIDE SEQUENCE</scope>
    <source>
        <strain evidence="7">I ESC-2004</strain>
    </source>
</reference>
<keyword evidence="2" id="KW-0245">EGF-like domain</keyword>
<dbReference type="EnsemblMetazoa" id="CapteT192434">
    <property type="protein sequence ID" value="CapteP192434"/>
    <property type="gene ID" value="CapteG192434"/>
</dbReference>
<dbReference type="InterPro" id="IPR050525">
    <property type="entry name" value="ECM_Assembly_Org"/>
</dbReference>
<dbReference type="HOGENOM" id="CLU_003792_0_0_1"/>
<feature type="domain" description="VWFA" evidence="4">
    <location>
        <begin position="254"/>
        <end position="448"/>
    </location>
</feature>
<dbReference type="InterPro" id="IPR002035">
    <property type="entry name" value="VWF_A"/>
</dbReference>
<organism evidence="5">
    <name type="scientific">Capitella teleta</name>
    <name type="common">Polychaete worm</name>
    <dbReference type="NCBI Taxonomy" id="283909"/>
    <lineage>
        <taxon>Eukaryota</taxon>
        <taxon>Metazoa</taxon>
        <taxon>Spiralia</taxon>
        <taxon>Lophotrochozoa</taxon>
        <taxon>Annelida</taxon>
        <taxon>Polychaeta</taxon>
        <taxon>Sedentaria</taxon>
        <taxon>Scolecida</taxon>
        <taxon>Capitellidae</taxon>
        <taxon>Capitella</taxon>
    </lineage>
</organism>
<dbReference type="PROSITE" id="PS50026">
    <property type="entry name" value="EGF_3"/>
    <property type="match status" value="2"/>
</dbReference>
<dbReference type="Gene3D" id="3.40.50.410">
    <property type="entry name" value="von Willebrand factor, type A domain"/>
    <property type="match status" value="7"/>
</dbReference>
<dbReference type="STRING" id="283909.R7VCH3"/>
<accession>R7VCH3</accession>
<dbReference type="InterPro" id="IPR018097">
    <property type="entry name" value="EGF_Ca-bd_CS"/>
</dbReference>
<dbReference type="CDD" id="cd01450">
    <property type="entry name" value="vWFA_subfamily_ECM"/>
    <property type="match status" value="5"/>
</dbReference>
<evidence type="ECO:0000313" key="6">
    <source>
        <dbReference type="EnsemblMetazoa" id="CapteP192434"/>
    </source>
</evidence>
<dbReference type="OrthoDB" id="6132182at2759"/>
<evidence type="ECO:0000259" key="4">
    <source>
        <dbReference type="PROSITE" id="PS50234"/>
    </source>
</evidence>
<dbReference type="SUPFAM" id="SSF53300">
    <property type="entry name" value="vWA-like"/>
    <property type="match status" value="7"/>
</dbReference>
<name>R7VCH3_CAPTE</name>
<feature type="domain" description="VWFA" evidence="4">
    <location>
        <begin position="54"/>
        <end position="232"/>
    </location>
</feature>
<dbReference type="PRINTS" id="PR00453">
    <property type="entry name" value="VWFADOMAIN"/>
</dbReference>
<dbReference type="Pfam" id="PF00092">
    <property type="entry name" value="VWA"/>
    <property type="match status" value="7"/>
</dbReference>
<evidence type="ECO:0000256" key="2">
    <source>
        <dbReference type="PROSITE-ProRule" id="PRU00076"/>
    </source>
</evidence>
<feature type="domain" description="VWFA" evidence="4">
    <location>
        <begin position="471"/>
        <end position="660"/>
    </location>
</feature>
<sequence length="1562" mass="171025">MPFPRFIYEEYRISNEATEEMEKFLTAFFLLLAAITTTYGQDGIHAERCADKLDLVFVLDSSESITRSNPGYWSKMLTFVGNVVDYFTISPEETRVGIVLYSAQGVIAFNLTAYDNRLTVQSAIARLPHLRSFTNTFDGLNKMRVLFSDDYGDRDVVPNVAIVLTDGDHSPGLEDPFDAATRAQAEGIFMMTIGMNEATVDETRALSSQPQEEGKNFWMTSFDDLQDIVSQVQKAACDQTGNSCTLDCTSKPLDIGFLVDSSGSIKDKGQGNWNLIIDFVDSIISTFNIGPAQTRVGLVTFSNNANVRLYLNSIYDKTNLTQILRTPTFYSGGKTNMAEGLNVVNTELFTALHGDRSSIDNVLIMLTDGVSSHMDPNISPEERALFMDPLPYATAIKDRGDTKVFVVGVTDDVDANELRLISSTPQIEGRNWWRAPEFSLLDQFFDTLLSETCVKICKPTKRTVSSDCALDLVILVDSSGSIRKANPEDGSYDNWQLLLNFIKTAISKFVIGPRDTRVSIILFSTDATLEFTLNAADSEAEIIALVDQLPYIDGWTNTADALKIAAEQALTLENGDRPEKPNVVIMITDGQSSHKENPNFRDPAQDALKLQEKAYVLVVGITDQVDEAELAAISSPPSIKGISYFTSPDFTEVSTILDFLLASGCSSSADIVATTPAPNLCRDQVDLVMVLDVSGSIGESAFNLAIQFVLSIIDDFDIDGGRIQLGLVLFGDQEYLEFHLNTYSSKADLRDAVLRSFYHRGTTNTEAALRYLTQSMFTSQNGDRDNVPNVAVIFTDGGSNNQQDTLLVCCKNFKMGMSKLDSLQAAYDAKTSGVHLITVALGNWVDQEELKRIASFPHSKNKIDVENYDSLPLIRQVLVDLICNNDNECDSYDCENGGIPVDGIGGCTCICFFPWAGTHCEKGCELSADIVFALDASSSVGKINFQLQIDVVTSIISGLNVGAQTRVGLMTYASEVEILFNLNTFSSKQELLNGLSPFYTGGTTNTADAIRTATEVMFTSQLGDRQGVKNILILLSDGSSNSPDDTLTAGMDARTRRQDTIHIVTIGIGPRADHSELRALANEPAELNYMHVEEWEQLSESLQGLGSDICNPGCSTTQIECQNGGTPTESGNACVCRCPPETRGAKCELACSGLLDLALIIDASGSIRNERFSYIIDFLIDIIDQFHLEGDGGQTRIAAIHFSDSAYLDFDLMKYNTRQDVKNALKSITYLGGRTHTSVAFSMLTSQIFGGAGDRLFARNLALVFTDGSSNVEKEKTIPNALSAKANGVHVTSFGVGDRSMFELHGISNRPYAENIFLVNSFQNLDDIKEKVRMASCDDVDECDSNPCRNGGRCFNDLYSYYCDCPRSYGGTNCERRCNRPMDIALVLDLSGSVDSLINLIINFAYEFVTNLPISSDVTRVAMVTYTDTPEVAFYLDTYTDKREILNAIVAQKKGGRTGTSAAIKMMYEDVYATSRGDRNGVTNYAIVVSDGGSNIQKESTVLEALEAKNRGIEIFGVAVGEDPFIPEMNSIASDPANEFTVRVRSDSDIEDGVGSLLSRVC</sequence>
<dbReference type="Proteomes" id="UP000014760">
    <property type="component" value="Unassembled WGS sequence"/>
</dbReference>
<evidence type="ECO:0000313" key="7">
    <source>
        <dbReference type="Proteomes" id="UP000014760"/>
    </source>
</evidence>
<dbReference type="PROSITE" id="PS01187">
    <property type="entry name" value="EGF_CA"/>
    <property type="match status" value="1"/>
</dbReference>
<dbReference type="PROSITE" id="PS00010">
    <property type="entry name" value="ASX_HYDROXYL"/>
    <property type="match status" value="1"/>
</dbReference>
<dbReference type="CDD" id="cd00054">
    <property type="entry name" value="EGF_CA"/>
    <property type="match status" value="2"/>
</dbReference>
<dbReference type="InterPro" id="IPR000742">
    <property type="entry name" value="EGF"/>
</dbReference>
<dbReference type="OMA" id="DLPNVHQ"/>
<feature type="domain" description="VWFA" evidence="4">
    <location>
        <begin position="929"/>
        <end position="1105"/>
    </location>
</feature>
<dbReference type="PANTHER" id="PTHR24020:SF84">
    <property type="entry name" value="VWFA DOMAIN-CONTAINING PROTEIN"/>
    <property type="match status" value="1"/>
</dbReference>
<dbReference type="InterPro" id="IPR000152">
    <property type="entry name" value="EGF-type_Asp/Asn_hydroxyl_site"/>
</dbReference>
<dbReference type="GO" id="GO:0005509">
    <property type="term" value="F:calcium ion binding"/>
    <property type="evidence" value="ECO:0007669"/>
    <property type="project" value="InterPro"/>
</dbReference>
<dbReference type="SMART" id="SM00181">
    <property type="entry name" value="EGF"/>
    <property type="match status" value="3"/>
</dbReference>
<dbReference type="PROSITE" id="PS50234">
    <property type="entry name" value="VWFA"/>
    <property type="match status" value="7"/>
</dbReference>
<feature type="domain" description="VWFA" evidence="4">
    <location>
        <begin position="686"/>
        <end position="882"/>
    </location>
</feature>
<feature type="domain" description="VWFA" evidence="4">
    <location>
        <begin position="1383"/>
        <end position="1561"/>
    </location>
</feature>
<proteinExistence type="predicted"/>
<dbReference type="EMBL" id="KB293181">
    <property type="protein sequence ID" value="ELU16324.1"/>
    <property type="molecule type" value="Genomic_DNA"/>
</dbReference>
<comment type="caution">
    <text evidence="2">Lacks conserved residue(s) required for the propagation of feature annotation.</text>
</comment>
<feature type="disulfide bond" evidence="2">
    <location>
        <begin position="1365"/>
        <end position="1374"/>
    </location>
</feature>
<dbReference type="PANTHER" id="PTHR24020">
    <property type="entry name" value="COLLAGEN ALPHA"/>
    <property type="match status" value="1"/>
</dbReference>
<dbReference type="SMART" id="SM00327">
    <property type="entry name" value="VWA"/>
    <property type="match status" value="7"/>
</dbReference>
<dbReference type="InterPro" id="IPR001881">
    <property type="entry name" value="EGF-like_Ca-bd_dom"/>
</dbReference>
<feature type="domain" description="EGF-like" evidence="3">
    <location>
        <begin position="885"/>
        <end position="921"/>
    </location>
</feature>
<feature type="disulfide bond" evidence="2">
    <location>
        <begin position="911"/>
        <end position="920"/>
    </location>
</feature>
<keyword evidence="1 2" id="KW-1015">Disulfide bond</keyword>
<reference evidence="6" key="3">
    <citation type="submission" date="2015-06" db="UniProtKB">
        <authorList>
            <consortium name="EnsemblMetazoa"/>
        </authorList>
    </citation>
    <scope>IDENTIFICATION</scope>
</reference>
<keyword evidence="7" id="KW-1185">Reference proteome</keyword>
<dbReference type="Gene3D" id="2.10.25.10">
    <property type="entry name" value="Laminin"/>
    <property type="match status" value="2"/>
</dbReference>
<dbReference type="FunFam" id="2.10.25.10:FF:000125">
    <property type="entry name" value="Neurogenic locus notch protein-like"/>
    <property type="match status" value="1"/>
</dbReference>
<evidence type="ECO:0000259" key="3">
    <source>
        <dbReference type="PROSITE" id="PS50026"/>
    </source>
</evidence>
<reference evidence="5 7" key="2">
    <citation type="journal article" date="2013" name="Nature">
        <title>Insights into bilaterian evolution from three spiralian genomes.</title>
        <authorList>
            <person name="Simakov O."/>
            <person name="Marletaz F."/>
            <person name="Cho S.J."/>
            <person name="Edsinger-Gonzales E."/>
            <person name="Havlak P."/>
            <person name="Hellsten U."/>
            <person name="Kuo D.H."/>
            <person name="Larsson T."/>
            <person name="Lv J."/>
            <person name="Arendt D."/>
            <person name="Savage R."/>
            <person name="Osoegawa K."/>
            <person name="de Jong P."/>
            <person name="Grimwood J."/>
            <person name="Chapman J.A."/>
            <person name="Shapiro H."/>
            <person name="Aerts A."/>
            <person name="Otillar R.P."/>
            <person name="Terry A.Y."/>
            <person name="Boore J.L."/>
            <person name="Grigoriev I.V."/>
            <person name="Lindberg D.R."/>
            <person name="Seaver E.C."/>
            <person name="Weisblat D.A."/>
            <person name="Putnam N.H."/>
            <person name="Rokhsar D.S."/>
        </authorList>
    </citation>
    <scope>NUCLEOTIDE SEQUENCE</scope>
    <source>
        <strain evidence="5 7">I ESC-2004</strain>
    </source>
</reference>
<gene>
    <name evidence="5" type="ORF">CAPTEDRAFT_192434</name>
</gene>